<organism evidence="1 2">
    <name type="scientific">Rossellomorea vietnamensis</name>
    <dbReference type="NCBI Taxonomy" id="218284"/>
    <lineage>
        <taxon>Bacteria</taxon>
        <taxon>Bacillati</taxon>
        <taxon>Bacillota</taxon>
        <taxon>Bacilli</taxon>
        <taxon>Bacillales</taxon>
        <taxon>Bacillaceae</taxon>
        <taxon>Rossellomorea</taxon>
    </lineage>
</organism>
<dbReference type="PATRIC" id="fig|218284.4.peg.1179"/>
<sequence>MMSYSQKSNAQDTYFHEDYQKHKCPDSRSRHYEHCVEDVLEAILEAQKKAKKDHGCDTSCKKSIEDLLCEKKKHKKNTIPFILYCGCEPFKGTGVTTYHCHSKKKKAFKCIETYVFKIIDLDYKCATLELLTFKSDHKGDDSHHHHDNKCALSSPCKQIDHKSVEDLMDTGICITVDLSCFCAITCLPAVHLY</sequence>
<dbReference type="InterPro" id="IPR019593">
    <property type="entry name" value="Spore_coat_protein_Z/Y"/>
</dbReference>
<evidence type="ECO:0000313" key="2">
    <source>
        <dbReference type="Proteomes" id="UP000050398"/>
    </source>
</evidence>
<evidence type="ECO:0000313" key="1">
    <source>
        <dbReference type="EMBL" id="KPL58822.1"/>
    </source>
</evidence>
<reference evidence="1 2" key="1">
    <citation type="submission" date="2015-08" db="EMBL/GenBank/DDBJ databases">
        <title>Draft Genome Sequence of Bacillus vietnamensis UCD-SED5.</title>
        <authorList>
            <person name="Lee R.D."/>
            <person name="Jospin G."/>
            <person name="Lang J.M."/>
            <person name="Coil D.A."/>
            <person name="Eisen J.A."/>
        </authorList>
    </citation>
    <scope>NUCLEOTIDE SEQUENCE [LARGE SCALE GENOMIC DNA]</scope>
    <source>
        <strain evidence="1 2">UCD-SED5</strain>
    </source>
</reference>
<dbReference type="AlphaFoldDB" id="A0A0P6WCW2"/>
<dbReference type="EMBL" id="LIXZ01000012">
    <property type="protein sequence ID" value="KPL58822.1"/>
    <property type="molecule type" value="Genomic_DNA"/>
</dbReference>
<accession>A0A0P6WCW2</accession>
<proteinExistence type="predicted"/>
<dbReference type="Proteomes" id="UP000050398">
    <property type="component" value="Unassembled WGS sequence"/>
</dbReference>
<protein>
    <submittedName>
        <fullName evidence="1">Uncharacterized protein</fullName>
    </submittedName>
</protein>
<dbReference type="Pfam" id="PF10612">
    <property type="entry name" value="Spore-coat_CotZ"/>
    <property type="match status" value="1"/>
</dbReference>
<comment type="caution">
    <text evidence="1">The sequence shown here is derived from an EMBL/GenBank/DDBJ whole genome shotgun (WGS) entry which is preliminary data.</text>
</comment>
<name>A0A0P6WCW2_9BACI</name>
<gene>
    <name evidence="1" type="ORF">AM506_14980</name>
</gene>